<keyword evidence="3" id="KW-1185">Reference proteome</keyword>
<accession>A0A9P4U424</accession>
<feature type="chain" id="PRO_5040361468" description="Extracellular membrane protein CFEM domain-containing protein" evidence="1">
    <location>
        <begin position="18"/>
        <end position="122"/>
    </location>
</feature>
<dbReference type="EMBL" id="MU007013">
    <property type="protein sequence ID" value="KAF2435547.1"/>
    <property type="molecule type" value="Genomic_DNA"/>
</dbReference>
<sequence>MRFSTVLTAAFATLAIATPISESQSYKFPRCMINILGRVSPHTSCNIKELTNERYDNCLCHDGGFIIWMHSQMRRKCTDREIVGIIRSVHLTCEKYGVDLPPLSPLEEKELVVEDEPVVEEE</sequence>
<keyword evidence="1" id="KW-0732">Signal</keyword>
<gene>
    <name evidence="2" type="ORF">EJ08DRAFT_730026</name>
</gene>
<organism evidence="2 3">
    <name type="scientific">Tothia fuscella</name>
    <dbReference type="NCBI Taxonomy" id="1048955"/>
    <lineage>
        <taxon>Eukaryota</taxon>
        <taxon>Fungi</taxon>
        <taxon>Dikarya</taxon>
        <taxon>Ascomycota</taxon>
        <taxon>Pezizomycotina</taxon>
        <taxon>Dothideomycetes</taxon>
        <taxon>Pleosporomycetidae</taxon>
        <taxon>Venturiales</taxon>
        <taxon>Cylindrosympodiaceae</taxon>
        <taxon>Tothia</taxon>
    </lineage>
</organism>
<dbReference type="Proteomes" id="UP000800235">
    <property type="component" value="Unassembled WGS sequence"/>
</dbReference>
<evidence type="ECO:0000256" key="1">
    <source>
        <dbReference type="SAM" id="SignalP"/>
    </source>
</evidence>
<protein>
    <recommendedName>
        <fullName evidence="4">Extracellular membrane protein CFEM domain-containing protein</fullName>
    </recommendedName>
</protein>
<name>A0A9P4U424_9PEZI</name>
<evidence type="ECO:0000313" key="2">
    <source>
        <dbReference type="EMBL" id="KAF2435547.1"/>
    </source>
</evidence>
<proteinExistence type="predicted"/>
<feature type="signal peptide" evidence="1">
    <location>
        <begin position="1"/>
        <end position="17"/>
    </location>
</feature>
<dbReference type="AlphaFoldDB" id="A0A9P4U424"/>
<comment type="caution">
    <text evidence="2">The sequence shown here is derived from an EMBL/GenBank/DDBJ whole genome shotgun (WGS) entry which is preliminary data.</text>
</comment>
<reference evidence="2" key="1">
    <citation type="journal article" date="2020" name="Stud. Mycol.">
        <title>101 Dothideomycetes genomes: a test case for predicting lifestyles and emergence of pathogens.</title>
        <authorList>
            <person name="Haridas S."/>
            <person name="Albert R."/>
            <person name="Binder M."/>
            <person name="Bloem J."/>
            <person name="Labutti K."/>
            <person name="Salamov A."/>
            <person name="Andreopoulos B."/>
            <person name="Baker S."/>
            <person name="Barry K."/>
            <person name="Bills G."/>
            <person name="Bluhm B."/>
            <person name="Cannon C."/>
            <person name="Castanera R."/>
            <person name="Culley D."/>
            <person name="Daum C."/>
            <person name="Ezra D."/>
            <person name="Gonzalez J."/>
            <person name="Henrissat B."/>
            <person name="Kuo A."/>
            <person name="Liang C."/>
            <person name="Lipzen A."/>
            <person name="Lutzoni F."/>
            <person name="Magnuson J."/>
            <person name="Mondo S."/>
            <person name="Nolan M."/>
            <person name="Ohm R."/>
            <person name="Pangilinan J."/>
            <person name="Park H.-J."/>
            <person name="Ramirez L."/>
            <person name="Alfaro M."/>
            <person name="Sun H."/>
            <person name="Tritt A."/>
            <person name="Yoshinaga Y."/>
            <person name="Zwiers L.-H."/>
            <person name="Turgeon B."/>
            <person name="Goodwin S."/>
            <person name="Spatafora J."/>
            <person name="Crous P."/>
            <person name="Grigoriev I."/>
        </authorList>
    </citation>
    <scope>NUCLEOTIDE SEQUENCE</scope>
    <source>
        <strain evidence="2">CBS 130266</strain>
    </source>
</reference>
<evidence type="ECO:0000313" key="3">
    <source>
        <dbReference type="Proteomes" id="UP000800235"/>
    </source>
</evidence>
<evidence type="ECO:0008006" key="4">
    <source>
        <dbReference type="Google" id="ProtNLM"/>
    </source>
</evidence>